<sequence>MEPKRLYKGHSKMLCGVCSGIAEYFNLDPTLVRLAAVALTIWWGSGLIAYIVAAIIMPEPPYNS</sequence>
<keyword evidence="5 6" id="KW-0472">Membrane</keyword>
<dbReference type="Proteomes" id="UP000824035">
    <property type="component" value="Unassembled WGS sequence"/>
</dbReference>
<dbReference type="GO" id="GO:0005886">
    <property type="term" value="C:plasma membrane"/>
    <property type="evidence" value="ECO:0007669"/>
    <property type="project" value="UniProtKB-SubCell"/>
</dbReference>
<feature type="transmembrane region" description="Helical" evidence="6">
    <location>
        <begin position="34"/>
        <end position="57"/>
    </location>
</feature>
<reference evidence="8" key="1">
    <citation type="journal article" date="2021" name="PeerJ">
        <title>Extensive microbial diversity within the chicken gut microbiome revealed by metagenomics and culture.</title>
        <authorList>
            <person name="Gilroy R."/>
            <person name="Ravi A."/>
            <person name="Getino M."/>
            <person name="Pursley I."/>
            <person name="Horton D.L."/>
            <person name="Alikhan N.F."/>
            <person name="Baker D."/>
            <person name="Gharbi K."/>
            <person name="Hall N."/>
            <person name="Watson M."/>
            <person name="Adriaenssens E.M."/>
            <person name="Foster-Nyarko E."/>
            <person name="Jarju S."/>
            <person name="Secka A."/>
            <person name="Antonio M."/>
            <person name="Oren A."/>
            <person name="Chaudhuri R.R."/>
            <person name="La Ragione R."/>
            <person name="Hildebrand F."/>
            <person name="Pallen M.J."/>
        </authorList>
    </citation>
    <scope>NUCLEOTIDE SEQUENCE</scope>
    <source>
        <strain evidence="8">ChiGjej4B4-18154</strain>
    </source>
</reference>
<evidence type="ECO:0000313" key="9">
    <source>
        <dbReference type="Proteomes" id="UP000824035"/>
    </source>
</evidence>
<evidence type="ECO:0000256" key="3">
    <source>
        <dbReference type="ARBA" id="ARBA00022692"/>
    </source>
</evidence>
<dbReference type="InterPro" id="IPR052027">
    <property type="entry name" value="PspC"/>
</dbReference>
<gene>
    <name evidence="8" type="ORF">H9813_10245</name>
</gene>
<accession>A0A9D2E696</accession>
<dbReference type="InterPro" id="IPR007168">
    <property type="entry name" value="Phageshock_PspC_N"/>
</dbReference>
<dbReference type="EMBL" id="DXBV01000104">
    <property type="protein sequence ID" value="HIZ31591.1"/>
    <property type="molecule type" value="Genomic_DNA"/>
</dbReference>
<evidence type="ECO:0000256" key="5">
    <source>
        <dbReference type="ARBA" id="ARBA00023136"/>
    </source>
</evidence>
<comment type="caution">
    <text evidence="8">The sequence shown here is derived from an EMBL/GenBank/DDBJ whole genome shotgun (WGS) entry which is preliminary data.</text>
</comment>
<keyword evidence="4 6" id="KW-1133">Transmembrane helix</keyword>
<evidence type="ECO:0000256" key="2">
    <source>
        <dbReference type="ARBA" id="ARBA00022475"/>
    </source>
</evidence>
<evidence type="ECO:0000313" key="8">
    <source>
        <dbReference type="EMBL" id="HIZ31591.1"/>
    </source>
</evidence>
<organism evidence="8 9">
    <name type="scientific">Candidatus Allofournierella merdipullorum</name>
    <dbReference type="NCBI Taxonomy" id="2838595"/>
    <lineage>
        <taxon>Bacteria</taxon>
        <taxon>Bacillati</taxon>
        <taxon>Bacillota</taxon>
        <taxon>Clostridia</taxon>
        <taxon>Eubacteriales</taxon>
        <taxon>Oscillospiraceae</taxon>
        <taxon>Allofournierella</taxon>
    </lineage>
</organism>
<dbReference type="PANTHER" id="PTHR33885:SF3">
    <property type="entry name" value="PHAGE SHOCK PROTEIN C"/>
    <property type="match status" value="1"/>
</dbReference>
<evidence type="ECO:0000259" key="7">
    <source>
        <dbReference type="Pfam" id="PF04024"/>
    </source>
</evidence>
<name>A0A9D2E696_9FIRM</name>
<evidence type="ECO:0000256" key="1">
    <source>
        <dbReference type="ARBA" id="ARBA00004162"/>
    </source>
</evidence>
<evidence type="ECO:0000256" key="4">
    <source>
        <dbReference type="ARBA" id="ARBA00022989"/>
    </source>
</evidence>
<dbReference type="Pfam" id="PF04024">
    <property type="entry name" value="PspC"/>
    <property type="match status" value="1"/>
</dbReference>
<feature type="domain" description="Phage shock protein PspC N-terminal" evidence="7">
    <location>
        <begin position="4"/>
        <end position="59"/>
    </location>
</feature>
<reference evidence="8" key="2">
    <citation type="submission" date="2021-04" db="EMBL/GenBank/DDBJ databases">
        <authorList>
            <person name="Gilroy R."/>
        </authorList>
    </citation>
    <scope>NUCLEOTIDE SEQUENCE</scope>
    <source>
        <strain evidence="8">ChiGjej4B4-18154</strain>
    </source>
</reference>
<dbReference type="AlphaFoldDB" id="A0A9D2E696"/>
<comment type="subcellular location">
    <subcellularLocation>
        <location evidence="1">Cell membrane</location>
        <topology evidence="1">Single-pass membrane protein</topology>
    </subcellularLocation>
</comment>
<keyword evidence="2" id="KW-1003">Cell membrane</keyword>
<proteinExistence type="predicted"/>
<evidence type="ECO:0000256" key="6">
    <source>
        <dbReference type="SAM" id="Phobius"/>
    </source>
</evidence>
<dbReference type="PANTHER" id="PTHR33885">
    <property type="entry name" value="PHAGE SHOCK PROTEIN C"/>
    <property type="match status" value="1"/>
</dbReference>
<protein>
    <submittedName>
        <fullName evidence="8">PspC domain-containing protein</fullName>
    </submittedName>
</protein>
<keyword evidence="3 6" id="KW-0812">Transmembrane</keyword>